<dbReference type="GO" id="GO:0030145">
    <property type="term" value="F:manganese ion binding"/>
    <property type="evidence" value="ECO:0007669"/>
    <property type="project" value="UniProtKB-UniRule"/>
</dbReference>
<keyword evidence="8" id="KW-0479">Metal-binding</keyword>
<dbReference type="InterPro" id="IPR023042">
    <property type="entry name" value="Peptidase_M17_leu_NH2_pept"/>
</dbReference>
<dbReference type="EC" id="3.4.11.1" evidence="8"/>
<dbReference type="EMBL" id="CP025628">
    <property type="protein sequence ID" value="AWD32547.1"/>
    <property type="molecule type" value="Genomic_DNA"/>
</dbReference>
<dbReference type="Pfam" id="PF02789">
    <property type="entry name" value="Peptidase_M17_N"/>
    <property type="match status" value="1"/>
</dbReference>
<protein>
    <recommendedName>
        <fullName evidence="8">Probable cytosol aminopeptidase</fullName>
        <ecNumber evidence="8">3.4.11.1</ecNumber>
    </recommendedName>
    <alternativeName>
        <fullName evidence="8">Leucine aminopeptidase</fullName>
        <shortName evidence="8">LAP</shortName>
        <ecNumber evidence="8">3.4.11.10</ecNumber>
    </alternativeName>
    <alternativeName>
        <fullName evidence="8">Leucyl aminopeptidase</fullName>
    </alternativeName>
</protein>
<feature type="active site" evidence="8">
    <location>
        <position position="279"/>
    </location>
</feature>
<dbReference type="GO" id="GO:0070006">
    <property type="term" value="F:metalloaminopeptidase activity"/>
    <property type="evidence" value="ECO:0007669"/>
    <property type="project" value="InterPro"/>
</dbReference>
<comment type="function">
    <text evidence="8">Presumably involved in the processing and regular turnover of intracellular proteins. Catalyzes the removal of unsubstituted N-terminal amino acids from various peptides.</text>
</comment>
<dbReference type="AlphaFoldDB" id="A0A3Q8ERQ0"/>
<dbReference type="CDD" id="cd00433">
    <property type="entry name" value="Peptidase_M17"/>
    <property type="match status" value="1"/>
</dbReference>
<keyword evidence="11" id="KW-1185">Reference proteome</keyword>
<comment type="catalytic activity">
    <reaction evidence="2 8">
        <text>Release of an N-terminal amino acid, preferentially leucine, but not glutamic or aspartic acids.</text>
        <dbReference type="EC" id="3.4.11.10"/>
    </reaction>
</comment>
<evidence type="ECO:0000259" key="9">
    <source>
        <dbReference type="PROSITE" id="PS00631"/>
    </source>
</evidence>
<keyword evidence="4 8" id="KW-0031">Aminopeptidase</keyword>
<comment type="catalytic activity">
    <reaction evidence="1 8">
        <text>Release of an N-terminal amino acid, Xaa-|-Yaa-, in which Xaa is preferably Leu, but may be other amino acids including Pro although not Arg or Lys, and Yaa may be Pro. Amino acid amides and methyl esters are also readily hydrolyzed, but rates on arylamides are exceedingly low.</text>
        <dbReference type="EC" id="3.4.11.1"/>
    </reaction>
</comment>
<feature type="active site" evidence="8">
    <location>
        <position position="353"/>
    </location>
</feature>
<evidence type="ECO:0000256" key="4">
    <source>
        <dbReference type="ARBA" id="ARBA00022438"/>
    </source>
</evidence>
<comment type="subcellular location">
    <subcellularLocation>
        <location evidence="8">Cytoplasm</location>
    </subcellularLocation>
</comment>
<evidence type="ECO:0000313" key="11">
    <source>
        <dbReference type="Proteomes" id="UP000266796"/>
    </source>
</evidence>
<dbReference type="EC" id="3.4.11.10" evidence="8"/>
<dbReference type="NCBIfam" id="NF002074">
    <property type="entry name" value="PRK00913.1-4"/>
    <property type="match status" value="1"/>
</dbReference>
<dbReference type="PROSITE" id="PS00631">
    <property type="entry name" value="CYTOSOL_AP"/>
    <property type="match status" value="1"/>
</dbReference>
<comment type="similarity">
    <text evidence="3 8">Belongs to the peptidase M17 family.</text>
</comment>
<feature type="binding site" evidence="8">
    <location>
        <position position="351"/>
    </location>
    <ligand>
        <name>Mn(2+)</name>
        <dbReference type="ChEBI" id="CHEBI:29035"/>
        <label>1</label>
    </ligand>
</feature>
<dbReference type="OrthoDB" id="9809354at2"/>
<sequence length="494" mass="54341">MKFSIKSINMSIDNLSTEVLVIGVFSDKTFNEKINNLIKNFSDHLISTINTDFNPKLGNILTLHLISELKSQKIMLIGLGDKNKYSHKAHKKVIQSLISNCLSNNIKNIISTLILNHQTNKKLTAKIDVISIGYNLYKYDSKKCNNKYYIDSEFNVSYLVDPIDIEEINIGSKEGLAIVNGMNLSRLLGDLPSNICTPTYIGKLASKLTKDFPTINTKLFEKREIELLNMQSFLSVSKGSLEPPRLILMNYNCDKNNNTKPIVLVGKGVTFDSGGISIKPSNSMDEMKYDMCGAATIIGVFRALAELKLNINVIGIIVACENMPSGSANKPGDVITSMSGKTIEIINTDAEGRLILCDALTYAKQFDPSTIIDIATLTGACVVSLGNVHSGLFSNNINLTKELITAGKEILDPVWELPLDEDYNECIKSNYADLANSSGPYAGAITAASFLSNFIEIDNWAHIDIAGTAWEKNKNRGSTGRPVSLIMQYLLNKL</sequence>
<accession>A0A3Q8ERQ0</accession>
<keyword evidence="6 8" id="KW-0378">Hydrolase</keyword>
<dbReference type="PRINTS" id="PR00481">
    <property type="entry name" value="LAMNOPPTDASE"/>
</dbReference>
<dbReference type="KEGG" id="kso:CKSOR_00434"/>
<dbReference type="InterPro" id="IPR011356">
    <property type="entry name" value="Leucine_aapep/pepB"/>
</dbReference>
<feature type="binding site" evidence="8">
    <location>
        <position position="290"/>
    </location>
    <ligand>
        <name>Mn(2+)</name>
        <dbReference type="ChEBI" id="CHEBI:29035"/>
        <label>2</label>
    </ligand>
</feature>
<dbReference type="PANTHER" id="PTHR11963:SF23">
    <property type="entry name" value="CYTOSOL AMINOPEPTIDASE"/>
    <property type="match status" value="1"/>
</dbReference>
<dbReference type="Proteomes" id="UP000266796">
    <property type="component" value="Chromosome"/>
</dbReference>
<evidence type="ECO:0000256" key="2">
    <source>
        <dbReference type="ARBA" id="ARBA00000967"/>
    </source>
</evidence>
<name>A0A3Q8ERQ0_9PROT</name>
<evidence type="ECO:0000256" key="6">
    <source>
        <dbReference type="ARBA" id="ARBA00022801"/>
    </source>
</evidence>
<dbReference type="Gene3D" id="3.40.630.10">
    <property type="entry name" value="Zn peptidases"/>
    <property type="match status" value="1"/>
</dbReference>
<dbReference type="Gene3D" id="3.40.220.10">
    <property type="entry name" value="Leucine Aminopeptidase, subunit E, domain 1"/>
    <property type="match status" value="1"/>
</dbReference>
<feature type="domain" description="Cytosol aminopeptidase" evidence="9">
    <location>
        <begin position="347"/>
        <end position="354"/>
    </location>
</feature>
<reference evidence="10 11" key="1">
    <citation type="journal article" date="2018" name="Parasitology">
        <title>The reduced genome of Candidatus Kinetoplastibacterium sorsogonicusi, the endosymbiont of Kentomonas sorsogonicus (Trypanosomatidae): loss of the haem-synthesis pathway.</title>
        <authorList>
            <person name="Silva F.M."/>
            <person name="Kostygov A.Y."/>
            <person name="Spodareva V.V."/>
            <person name="Butenko A."/>
            <person name="Tossou R."/>
            <person name="Lukes J."/>
            <person name="Yurchenko V."/>
            <person name="Alves J.M.P."/>
        </authorList>
    </citation>
    <scope>NUCLEOTIDE SEQUENCE [LARGE SCALE GENOMIC DNA]</scope>
    <source>
        <strain evidence="10 11">MF-08</strain>
    </source>
</reference>
<feature type="binding site" evidence="8">
    <location>
        <position position="267"/>
    </location>
    <ligand>
        <name>Mn(2+)</name>
        <dbReference type="ChEBI" id="CHEBI:29035"/>
        <label>2</label>
    </ligand>
</feature>
<evidence type="ECO:0000313" key="10">
    <source>
        <dbReference type="EMBL" id="AWD32547.1"/>
    </source>
</evidence>
<dbReference type="RefSeq" id="WP_108673953.1">
    <property type="nucleotide sequence ID" value="NZ_CP025628.1"/>
</dbReference>
<dbReference type="HAMAP" id="MF_00181">
    <property type="entry name" value="Cytosol_peptidase_M17"/>
    <property type="match status" value="1"/>
</dbReference>
<organism evidence="10 11">
    <name type="scientific">Candidatus Kinetoplastidibacterium kentomonadis</name>
    <dbReference type="NCBI Taxonomy" id="1576550"/>
    <lineage>
        <taxon>Bacteria</taxon>
        <taxon>Pseudomonadati</taxon>
        <taxon>Pseudomonadota</taxon>
        <taxon>Betaproteobacteria</taxon>
        <taxon>Candidatus Kinetoplastidibacterium</taxon>
    </lineage>
</organism>
<feature type="binding site" evidence="8">
    <location>
        <position position="351"/>
    </location>
    <ligand>
        <name>Mn(2+)</name>
        <dbReference type="ChEBI" id="CHEBI:29035"/>
        <label>2</label>
    </ligand>
</feature>
<dbReference type="GO" id="GO:0006508">
    <property type="term" value="P:proteolysis"/>
    <property type="evidence" value="ECO:0007669"/>
    <property type="project" value="UniProtKB-KW"/>
</dbReference>
<comment type="cofactor">
    <cofactor evidence="8">
        <name>Mn(2+)</name>
        <dbReference type="ChEBI" id="CHEBI:29035"/>
    </cofactor>
    <text evidence="8">Binds 2 manganese ions per subunit.</text>
</comment>
<proteinExistence type="inferred from homology"/>
<feature type="binding site" evidence="8">
    <location>
        <position position="272"/>
    </location>
    <ligand>
        <name>Mn(2+)</name>
        <dbReference type="ChEBI" id="CHEBI:29035"/>
        <label>2</label>
    </ligand>
</feature>
<evidence type="ECO:0000256" key="8">
    <source>
        <dbReference type="HAMAP-Rule" id="MF_00181"/>
    </source>
</evidence>
<dbReference type="InterPro" id="IPR043472">
    <property type="entry name" value="Macro_dom-like"/>
</dbReference>
<feature type="binding site" evidence="8">
    <location>
        <position position="272"/>
    </location>
    <ligand>
        <name>Mn(2+)</name>
        <dbReference type="ChEBI" id="CHEBI:29035"/>
        <label>1</label>
    </ligand>
</feature>
<dbReference type="Pfam" id="PF00883">
    <property type="entry name" value="Peptidase_M17"/>
    <property type="match status" value="1"/>
</dbReference>
<feature type="binding site" evidence="8">
    <location>
        <position position="349"/>
    </location>
    <ligand>
        <name>Mn(2+)</name>
        <dbReference type="ChEBI" id="CHEBI:29035"/>
        <label>1</label>
    </ligand>
</feature>
<evidence type="ECO:0000256" key="3">
    <source>
        <dbReference type="ARBA" id="ARBA00009528"/>
    </source>
</evidence>
<dbReference type="SUPFAM" id="SSF53187">
    <property type="entry name" value="Zn-dependent exopeptidases"/>
    <property type="match status" value="1"/>
</dbReference>
<dbReference type="InterPro" id="IPR000819">
    <property type="entry name" value="Peptidase_M17_C"/>
</dbReference>
<keyword evidence="8" id="KW-0963">Cytoplasm</keyword>
<evidence type="ECO:0000256" key="1">
    <source>
        <dbReference type="ARBA" id="ARBA00000135"/>
    </source>
</evidence>
<dbReference type="SUPFAM" id="SSF52949">
    <property type="entry name" value="Macro domain-like"/>
    <property type="match status" value="1"/>
</dbReference>
<dbReference type="GO" id="GO:0005737">
    <property type="term" value="C:cytoplasm"/>
    <property type="evidence" value="ECO:0007669"/>
    <property type="project" value="UniProtKB-SubCell"/>
</dbReference>
<gene>
    <name evidence="8 10" type="primary">pepA</name>
    <name evidence="10" type="ORF">CKSOR_00434</name>
</gene>
<keyword evidence="7 8" id="KW-0464">Manganese</keyword>
<keyword evidence="5 8" id="KW-0645">Protease</keyword>
<dbReference type="InterPro" id="IPR008283">
    <property type="entry name" value="Peptidase_M17_N"/>
</dbReference>
<dbReference type="PANTHER" id="PTHR11963">
    <property type="entry name" value="LEUCINE AMINOPEPTIDASE-RELATED"/>
    <property type="match status" value="1"/>
</dbReference>
<evidence type="ECO:0000256" key="7">
    <source>
        <dbReference type="ARBA" id="ARBA00023211"/>
    </source>
</evidence>
<evidence type="ECO:0000256" key="5">
    <source>
        <dbReference type="ARBA" id="ARBA00022670"/>
    </source>
</evidence>